<organism evidence="5 6">
    <name type="scientific">Pricia antarctica</name>
    <dbReference type="NCBI Taxonomy" id="641691"/>
    <lineage>
        <taxon>Bacteria</taxon>
        <taxon>Pseudomonadati</taxon>
        <taxon>Bacteroidota</taxon>
        <taxon>Flavobacteriia</taxon>
        <taxon>Flavobacteriales</taxon>
        <taxon>Flavobacteriaceae</taxon>
        <taxon>Pricia</taxon>
    </lineage>
</organism>
<keyword evidence="3 5" id="KW-0808">Transferase</keyword>
<evidence type="ECO:0000256" key="3">
    <source>
        <dbReference type="ARBA" id="ARBA00022679"/>
    </source>
</evidence>
<evidence type="ECO:0000259" key="4">
    <source>
        <dbReference type="SMART" id="SM00967"/>
    </source>
</evidence>
<gene>
    <name evidence="5" type="ORF">SAMN05421636_108172</name>
</gene>
<evidence type="ECO:0000313" key="5">
    <source>
        <dbReference type="EMBL" id="SDE88274.1"/>
    </source>
</evidence>
<keyword evidence="6" id="KW-1185">Reference proteome</keyword>
<evidence type="ECO:0000256" key="2">
    <source>
        <dbReference type="ARBA" id="ARBA00022603"/>
    </source>
</evidence>
<dbReference type="InterPro" id="IPR001537">
    <property type="entry name" value="SpoU_MeTrfase"/>
</dbReference>
<dbReference type="Gene3D" id="3.40.1280.10">
    <property type="match status" value="1"/>
</dbReference>
<dbReference type="Proteomes" id="UP000199109">
    <property type="component" value="Unassembled WGS sequence"/>
</dbReference>
<dbReference type="GO" id="GO:0006396">
    <property type="term" value="P:RNA processing"/>
    <property type="evidence" value="ECO:0007669"/>
    <property type="project" value="InterPro"/>
</dbReference>
<protein>
    <submittedName>
        <fullName evidence="5">RNA methyltransferase, TrmH family</fullName>
    </submittedName>
</protein>
<evidence type="ECO:0000256" key="1">
    <source>
        <dbReference type="ARBA" id="ARBA00007228"/>
    </source>
</evidence>
<dbReference type="GO" id="GO:0032259">
    <property type="term" value="P:methylation"/>
    <property type="evidence" value="ECO:0007669"/>
    <property type="project" value="UniProtKB-KW"/>
</dbReference>
<dbReference type="SMART" id="SM00967">
    <property type="entry name" value="SpoU_sub_bind"/>
    <property type="match status" value="1"/>
</dbReference>
<dbReference type="GO" id="GO:0008173">
    <property type="term" value="F:RNA methyltransferase activity"/>
    <property type="evidence" value="ECO:0007669"/>
    <property type="project" value="InterPro"/>
</dbReference>
<dbReference type="GO" id="GO:0005737">
    <property type="term" value="C:cytoplasm"/>
    <property type="evidence" value="ECO:0007669"/>
    <property type="project" value="UniProtKB-ARBA"/>
</dbReference>
<dbReference type="InterPro" id="IPR051259">
    <property type="entry name" value="rRNA_Methyltransferase"/>
</dbReference>
<dbReference type="InterPro" id="IPR029026">
    <property type="entry name" value="tRNA_m1G_MTases_N"/>
</dbReference>
<dbReference type="Gene3D" id="3.30.1330.30">
    <property type="match status" value="1"/>
</dbReference>
<dbReference type="InterPro" id="IPR029064">
    <property type="entry name" value="Ribosomal_eL30-like_sf"/>
</dbReference>
<dbReference type="InterPro" id="IPR029028">
    <property type="entry name" value="Alpha/beta_knot_MTases"/>
</dbReference>
<dbReference type="CDD" id="cd18109">
    <property type="entry name" value="SpoU-like_RNA-MTase"/>
    <property type="match status" value="1"/>
</dbReference>
<sequence>MVSKNQIKLVKSLQQKKYRNQYGLFVVEGVKAVRELLDSEFTVYRIFASDVSVFDGHDAAVEFVTEAELRQMSGFTTPNTVIGVFEMAKVGNIDFSDWILAVDDVRDPGNLGTIIRLCDWFGIQHLVCSATTVDCYNPKTLQATMGSIARVQVGYTDLEDFLRKTDLPIFGAFMEGQPVYTTKIPEKGILVMGNEAKGISSEVQALVSEKISIPQFGKNSAESLNVATATAILLNEIRRR</sequence>
<dbReference type="SUPFAM" id="SSF55315">
    <property type="entry name" value="L30e-like"/>
    <property type="match status" value="1"/>
</dbReference>
<dbReference type="AlphaFoldDB" id="A0A1G7GJJ3"/>
<dbReference type="STRING" id="641691.SAMN05421636_108172"/>
<dbReference type="PANTHER" id="PTHR43191:SF2">
    <property type="entry name" value="RRNA METHYLTRANSFERASE 3, MITOCHONDRIAL"/>
    <property type="match status" value="1"/>
</dbReference>
<dbReference type="SUPFAM" id="SSF75217">
    <property type="entry name" value="alpha/beta knot"/>
    <property type="match status" value="1"/>
</dbReference>
<comment type="similarity">
    <text evidence="1">Belongs to the class IV-like SAM-binding methyltransferase superfamily. RNA methyltransferase TrmH family.</text>
</comment>
<dbReference type="GO" id="GO:0003723">
    <property type="term" value="F:RNA binding"/>
    <property type="evidence" value="ECO:0007669"/>
    <property type="project" value="InterPro"/>
</dbReference>
<keyword evidence="2 5" id="KW-0489">Methyltransferase</keyword>
<dbReference type="Pfam" id="PF22435">
    <property type="entry name" value="MRM3-like_sub_bind"/>
    <property type="match status" value="1"/>
</dbReference>
<dbReference type="InterPro" id="IPR053888">
    <property type="entry name" value="MRM3-like_sub_bind"/>
</dbReference>
<dbReference type="InterPro" id="IPR013123">
    <property type="entry name" value="SpoU_subst-bd"/>
</dbReference>
<name>A0A1G7GJJ3_9FLAO</name>
<dbReference type="EMBL" id="FNAO01000008">
    <property type="protein sequence ID" value="SDE88274.1"/>
    <property type="molecule type" value="Genomic_DNA"/>
</dbReference>
<feature type="domain" description="RNA 2-O ribose methyltransferase substrate binding" evidence="4">
    <location>
        <begin position="26"/>
        <end position="91"/>
    </location>
</feature>
<evidence type="ECO:0000313" key="6">
    <source>
        <dbReference type="Proteomes" id="UP000199109"/>
    </source>
</evidence>
<reference evidence="5 6" key="1">
    <citation type="submission" date="2016-10" db="EMBL/GenBank/DDBJ databases">
        <authorList>
            <person name="de Groot N.N."/>
        </authorList>
    </citation>
    <scope>NUCLEOTIDE SEQUENCE [LARGE SCALE GENOMIC DNA]</scope>
    <source>
        <strain evidence="5 6">DSM 23421</strain>
    </source>
</reference>
<dbReference type="Pfam" id="PF00588">
    <property type="entry name" value="SpoU_methylase"/>
    <property type="match status" value="1"/>
</dbReference>
<dbReference type="OrthoDB" id="9785673at2"/>
<dbReference type="PANTHER" id="PTHR43191">
    <property type="entry name" value="RRNA METHYLTRANSFERASE 3"/>
    <property type="match status" value="1"/>
</dbReference>
<dbReference type="RefSeq" id="WP_091871729.1">
    <property type="nucleotide sequence ID" value="NZ_FNAO01000008.1"/>
</dbReference>
<proteinExistence type="inferred from homology"/>
<accession>A0A1G7GJJ3</accession>